<name>A0A0H5D253_9RHOB</name>
<dbReference type="RefSeq" id="WP_008563124.1">
    <property type="nucleotide sequence ID" value="NZ_CAKZKN010000069.1"/>
</dbReference>
<protein>
    <submittedName>
        <fullName evidence="5">Methylphosphotriester-DNA--protein-cysteine S-methyltransferase</fullName>
        <ecNumber evidence="5">2.1.1.-</ecNumber>
    </submittedName>
</protein>
<dbReference type="InterPro" id="IPR037923">
    <property type="entry name" value="HTH-like"/>
</dbReference>
<dbReference type="PROSITE" id="PS01124">
    <property type="entry name" value="HTH_ARAC_FAMILY_2"/>
    <property type="match status" value="1"/>
</dbReference>
<dbReference type="GeneID" id="78396567"/>
<dbReference type="InterPro" id="IPR009057">
    <property type="entry name" value="Homeodomain-like_sf"/>
</dbReference>
<dbReference type="Gene3D" id="1.10.10.60">
    <property type="entry name" value="Homeodomain-like"/>
    <property type="match status" value="1"/>
</dbReference>
<dbReference type="InterPro" id="IPR018062">
    <property type="entry name" value="HTH_AraC-typ_CS"/>
</dbReference>
<evidence type="ECO:0000256" key="2">
    <source>
        <dbReference type="ARBA" id="ARBA00023125"/>
    </source>
</evidence>
<dbReference type="GO" id="GO:0008168">
    <property type="term" value="F:methyltransferase activity"/>
    <property type="evidence" value="ECO:0007669"/>
    <property type="project" value="UniProtKB-KW"/>
</dbReference>
<dbReference type="EC" id="2.1.1.-" evidence="5"/>
<dbReference type="OrthoDB" id="9814125at2"/>
<dbReference type="SMART" id="SM00342">
    <property type="entry name" value="HTH_ARAC"/>
    <property type="match status" value="1"/>
</dbReference>
<dbReference type="AlphaFoldDB" id="A0A0H5D253"/>
<keyword evidence="6" id="KW-1185">Reference proteome</keyword>
<keyword evidence="2" id="KW-0238">DNA-binding</keyword>
<dbReference type="PANTHER" id="PTHR43280">
    <property type="entry name" value="ARAC-FAMILY TRANSCRIPTIONAL REGULATOR"/>
    <property type="match status" value="1"/>
</dbReference>
<dbReference type="InterPro" id="IPR018060">
    <property type="entry name" value="HTH_AraC"/>
</dbReference>
<gene>
    <name evidence="5" type="primary">adaA_1</name>
    <name evidence="5" type="ORF">NIT7321_02069</name>
</gene>
<dbReference type="GO" id="GO:0003700">
    <property type="term" value="F:DNA-binding transcription factor activity"/>
    <property type="evidence" value="ECO:0007669"/>
    <property type="project" value="InterPro"/>
</dbReference>
<evidence type="ECO:0000259" key="4">
    <source>
        <dbReference type="PROSITE" id="PS01124"/>
    </source>
</evidence>
<evidence type="ECO:0000256" key="3">
    <source>
        <dbReference type="ARBA" id="ARBA00023163"/>
    </source>
</evidence>
<dbReference type="SUPFAM" id="SSF46689">
    <property type="entry name" value="Homeodomain-like"/>
    <property type="match status" value="1"/>
</dbReference>
<dbReference type="SUPFAM" id="SSF51215">
    <property type="entry name" value="Regulatory protein AraC"/>
    <property type="match status" value="1"/>
</dbReference>
<keyword evidence="3" id="KW-0804">Transcription</keyword>
<dbReference type="STRING" id="481446.NIT7645_01169"/>
<dbReference type="PANTHER" id="PTHR43280:SF32">
    <property type="entry name" value="TRANSCRIPTIONAL REGULATORY PROTEIN"/>
    <property type="match status" value="1"/>
</dbReference>
<sequence length="274" mass="30055">MPFDPTNIGEIKVSPLAQLCADGAWQLELAHDLNDHLLIWITRGQGRVFLNGQQRGFGPNSAIFVPAGTLWSMEMGRQCIGQAMIIPASTPMDFPEQAVALRIPDAQDQAVINAAIQAMQNEQQTRPALWYRAMQAHGALLAIHIRRLLSAQDTAQPKLTAAQRLAQGYCARIVQCYAQHASMADHATELNVTPTHLTRVCKAETGKTAGALLTERQLHAARSLLVSTDLPMRDIAATLGFGSAAYFTRFITQHTGETPSRLRKQARERLKKAA</sequence>
<dbReference type="Proteomes" id="UP000043764">
    <property type="component" value="Unassembled WGS sequence"/>
</dbReference>
<feature type="domain" description="HTH araC/xylS-type" evidence="4">
    <location>
        <begin position="167"/>
        <end position="265"/>
    </location>
</feature>
<reference evidence="5 6" key="1">
    <citation type="submission" date="2015-05" db="EMBL/GenBank/DDBJ databases">
        <authorList>
            <person name="Rodrigo-Torres Lidia"/>
            <person name="Arahal R.David."/>
        </authorList>
    </citation>
    <scope>NUCLEOTIDE SEQUENCE [LARGE SCALE GENOMIC DNA]</scope>
    <source>
        <strain evidence="5 6">CECT 7321</strain>
    </source>
</reference>
<evidence type="ECO:0000313" key="5">
    <source>
        <dbReference type="EMBL" id="CRL11216.1"/>
    </source>
</evidence>
<dbReference type="Pfam" id="PF12833">
    <property type="entry name" value="HTH_18"/>
    <property type="match status" value="1"/>
</dbReference>
<keyword evidence="1" id="KW-0805">Transcription regulation</keyword>
<dbReference type="GO" id="GO:0032259">
    <property type="term" value="P:methylation"/>
    <property type="evidence" value="ECO:0007669"/>
    <property type="project" value="UniProtKB-KW"/>
</dbReference>
<organism evidence="5 6">
    <name type="scientific">Phaeobacter italicus</name>
    <dbReference type="NCBI Taxonomy" id="481446"/>
    <lineage>
        <taxon>Bacteria</taxon>
        <taxon>Pseudomonadati</taxon>
        <taxon>Pseudomonadota</taxon>
        <taxon>Alphaproteobacteria</taxon>
        <taxon>Rhodobacterales</taxon>
        <taxon>Roseobacteraceae</taxon>
        <taxon>Phaeobacter</taxon>
    </lineage>
</organism>
<evidence type="ECO:0000313" key="6">
    <source>
        <dbReference type="Proteomes" id="UP000043764"/>
    </source>
</evidence>
<evidence type="ECO:0000256" key="1">
    <source>
        <dbReference type="ARBA" id="ARBA00023015"/>
    </source>
</evidence>
<proteinExistence type="predicted"/>
<keyword evidence="5" id="KW-0808">Transferase</keyword>
<keyword evidence="5" id="KW-0489">Methyltransferase</keyword>
<dbReference type="EMBL" id="CVRL01000025">
    <property type="protein sequence ID" value="CRL11216.1"/>
    <property type="molecule type" value="Genomic_DNA"/>
</dbReference>
<dbReference type="GO" id="GO:0043565">
    <property type="term" value="F:sequence-specific DNA binding"/>
    <property type="evidence" value="ECO:0007669"/>
    <property type="project" value="InterPro"/>
</dbReference>
<dbReference type="PROSITE" id="PS00041">
    <property type="entry name" value="HTH_ARAC_FAMILY_1"/>
    <property type="match status" value="1"/>
</dbReference>
<accession>A0A0H5D253</accession>